<keyword evidence="2" id="KW-0540">Nuclease</keyword>
<dbReference type="PANTHER" id="PTHR24094:SF15">
    <property type="entry name" value="AMP-DEPENDENT SYNTHETASE_LIGASE DOMAIN-CONTAINING PROTEIN-RELATED"/>
    <property type="match status" value="1"/>
</dbReference>
<evidence type="ECO:0000313" key="2">
    <source>
        <dbReference type="EMBL" id="MBO2989118.1"/>
    </source>
</evidence>
<dbReference type="PANTHER" id="PTHR24094">
    <property type="entry name" value="SECRETED PROTEIN"/>
    <property type="match status" value="1"/>
</dbReference>
<feature type="domain" description="GmrSD restriction endonucleases C-terminal" evidence="1">
    <location>
        <begin position="120"/>
        <end position="234"/>
    </location>
</feature>
<dbReference type="AlphaFoldDB" id="A0A939QDF2"/>
<keyword evidence="2" id="KW-0378">Hydrolase</keyword>
<proteinExistence type="predicted"/>
<evidence type="ECO:0000259" key="1">
    <source>
        <dbReference type="Pfam" id="PF07510"/>
    </source>
</evidence>
<comment type="caution">
    <text evidence="2">The sequence shown here is derived from an EMBL/GenBank/DDBJ whole genome shotgun (WGS) entry which is preliminary data.</text>
</comment>
<keyword evidence="3" id="KW-1185">Reference proteome</keyword>
<name>A0A939QDF2_9MICO</name>
<keyword evidence="2" id="KW-0255">Endonuclease</keyword>
<dbReference type="InterPro" id="IPR011089">
    <property type="entry name" value="GmrSD_C"/>
</dbReference>
<evidence type="ECO:0000313" key="3">
    <source>
        <dbReference type="Proteomes" id="UP000668403"/>
    </source>
</evidence>
<organism evidence="2 3">
    <name type="scientific">Leucobacter tardus</name>
    <dbReference type="NCBI Taxonomy" id="501483"/>
    <lineage>
        <taxon>Bacteria</taxon>
        <taxon>Bacillati</taxon>
        <taxon>Actinomycetota</taxon>
        <taxon>Actinomycetes</taxon>
        <taxon>Micrococcales</taxon>
        <taxon>Microbacteriaceae</taxon>
        <taxon>Leucobacter</taxon>
    </lineage>
</organism>
<protein>
    <submittedName>
        <fullName evidence="2">HNH endonuclease</fullName>
    </submittedName>
</protein>
<accession>A0A939QDF2</accession>
<dbReference type="GO" id="GO:0004519">
    <property type="term" value="F:endonuclease activity"/>
    <property type="evidence" value="ECO:0007669"/>
    <property type="project" value="UniProtKB-KW"/>
</dbReference>
<gene>
    <name evidence="2" type="ORF">J4H85_03780</name>
</gene>
<dbReference type="Proteomes" id="UP000668403">
    <property type="component" value="Unassembled WGS sequence"/>
</dbReference>
<dbReference type="Pfam" id="PF07510">
    <property type="entry name" value="GmrSD_C"/>
    <property type="match status" value="1"/>
</dbReference>
<dbReference type="RefSeq" id="WP_208236961.1">
    <property type="nucleotide sequence ID" value="NZ_BAAAQU010000001.1"/>
</dbReference>
<reference evidence="2" key="1">
    <citation type="submission" date="2021-03" db="EMBL/GenBank/DDBJ databases">
        <title>Leucobacter chromiisoli sp. nov., isolated from chromium-containing soil of chemical plant.</title>
        <authorList>
            <person name="Xu Z."/>
        </authorList>
    </citation>
    <scope>NUCLEOTIDE SEQUENCE</scope>
    <source>
        <strain evidence="2">K 70/01</strain>
    </source>
</reference>
<dbReference type="EMBL" id="JAGFBF010000001">
    <property type="protein sequence ID" value="MBO2989118.1"/>
    <property type="molecule type" value="Genomic_DNA"/>
</dbReference>
<sequence>MRRKAVGGWLGGAVAAAVLVGLAVEAFDDGGFDELFVGGARGGVAGPPAAGAQYERVSALDAEATLATLEVKGRSPKTGYDRTGQFGTAWIDADRNGCDTRNDVLQRDLVAFTLEGECRVMTGTLDDWYTGDRIDFVRGEQTSQAVQIDHIVALSDAWQKGAQQLSADERVYLANEPLNLIAVDGPTNSAKGDGDAATWLPPEKGFRCEYVARQISVKAAYELWVTPAERDAMRGVLEACPEQPAYEAEFGVAR</sequence>